<dbReference type="GO" id="GO:0005737">
    <property type="term" value="C:cytoplasm"/>
    <property type="evidence" value="ECO:0007669"/>
    <property type="project" value="TreeGrafter"/>
</dbReference>
<accession>A0A319DIA6</accession>
<dbReference type="InterPro" id="IPR000719">
    <property type="entry name" value="Prot_kinase_dom"/>
</dbReference>
<proteinExistence type="predicted"/>
<comment type="catalytic activity">
    <reaction evidence="7">
        <text>L-threonyl-[protein] + ATP = O-phospho-L-threonyl-[protein] + ADP + H(+)</text>
        <dbReference type="Rhea" id="RHEA:46608"/>
        <dbReference type="Rhea" id="RHEA-COMP:11060"/>
        <dbReference type="Rhea" id="RHEA-COMP:11605"/>
        <dbReference type="ChEBI" id="CHEBI:15378"/>
        <dbReference type="ChEBI" id="CHEBI:30013"/>
        <dbReference type="ChEBI" id="CHEBI:30616"/>
        <dbReference type="ChEBI" id="CHEBI:61977"/>
        <dbReference type="ChEBI" id="CHEBI:456216"/>
        <dbReference type="EC" id="2.7.11.1"/>
    </reaction>
</comment>
<dbReference type="PROSITE" id="PS00107">
    <property type="entry name" value="PROTEIN_KINASE_ATP"/>
    <property type="match status" value="1"/>
</dbReference>
<evidence type="ECO:0000256" key="3">
    <source>
        <dbReference type="ARBA" id="ARBA00022679"/>
    </source>
</evidence>
<protein>
    <recommendedName>
        <fullName evidence="1">non-specific serine/threonine protein kinase</fullName>
        <ecNumber evidence="1">2.7.11.1</ecNumber>
    </recommendedName>
</protein>
<keyword evidence="5 12" id="KW-0418">Kinase</keyword>
<dbReference type="InterPro" id="IPR011009">
    <property type="entry name" value="Kinase-like_dom_sf"/>
</dbReference>
<evidence type="ECO:0000256" key="1">
    <source>
        <dbReference type="ARBA" id="ARBA00012513"/>
    </source>
</evidence>
<keyword evidence="3" id="KW-0808">Transferase</keyword>
<keyword evidence="4 9" id="KW-0547">Nucleotide-binding</keyword>
<keyword evidence="6 9" id="KW-0067">ATP-binding</keyword>
<dbReference type="EC" id="2.7.11.1" evidence="1"/>
<dbReference type="GO" id="GO:0005634">
    <property type="term" value="C:nucleus"/>
    <property type="evidence" value="ECO:0007669"/>
    <property type="project" value="TreeGrafter"/>
</dbReference>
<evidence type="ECO:0000256" key="4">
    <source>
        <dbReference type="ARBA" id="ARBA00022741"/>
    </source>
</evidence>
<dbReference type="STRING" id="1448320.A0A319DIA6"/>
<evidence type="ECO:0000256" key="5">
    <source>
        <dbReference type="ARBA" id="ARBA00022777"/>
    </source>
</evidence>
<dbReference type="VEuPathDB" id="FungiDB:BO71DRAFT_452434"/>
<reference evidence="12 13" key="1">
    <citation type="submission" date="2018-02" db="EMBL/GenBank/DDBJ databases">
        <title>The genomes of Aspergillus section Nigri reveals drivers in fungal speciation.</title>
        <authorList>
            <consortium name="DOE Joint Genome Institute"/>
            <person name="Vesth T.C."/>
            <person name="Nybo J."/>
            <person name="Theobald S."/>
            <person name="Brandl J."/>
            <person name="Frisvad J.C."/>
            <person name="Nielsen K.F."/>
            <person name="Lyhne E.K."/>
            <person name="Kogle M.E."/>
            <person name="Kuo A."/>
            <person name="Riley R."/>
            <person name="Clum A."/>
            <person name="Nolan M."/>
            <person name="Lipzen A."/>
            <person name="Salamov A."/>
            <person name="Henrissat B."/>
            <person name="Wiebenga A."/>
            <person name="De vries R.P."/>
            <person name="Grigoriev I.V."/>
            <person name="Mortensen U.H."/>
            <person name="Andersen M.R."/>
            <person name="Baker S.E."/>
        </authorList>
    </citation>
    <scope>NUCLEOTIDE SEQUENCE [LARGE SCALE GENOMIC DNA]</scope>
    <source>
        <strain evidence="12 13">CBS 707.79</strain>
    </source>
</reference>
<evidence type="ECO:0000256" key="8">
    <source>
        <dbReference type="ARBA" id="ARBA00048679"/>
    </source>
</evidence>
<evidence type="ECO:0000313" key="13">
    <source>
        <dbReference type="Proteomes" id="UP000247810"/>
    </source>
</evidence>
<keyword evidence="13" id="KW-1185">Reference proteome</keyword>
<evidence type="ECO:0000313" key="12">
    <source>
        <dbReference type="EMBL" id="PYH90933.1"/>
    </source>
</evidence>
<dbReference type="GO" id="GO:0000245">
    <property type="term" value="P:spliceosomal complex assembly"/>
    <property type="evidence" value="ECO:0007669"/>
    <property type="project" value="TreeGrafter"/>
</dbReference>
<dbReference type="SMART" id="SM00220">
    <property type="entry name" value="S_TKc"/>
    <property type="match status" value="1"/>
</dbReference>
<dbReference type="SUPFAM" id="SSF56112">
    <property type="entry name" value="Protein kinase-like (PK-like)"/>
    <property type="match status" value="1"/>
</dbReference>
<dbReference type="GO" id="GO:0005524">
    <property type="term" value="F:ATP binding"/>
    <property type="evidence" value="ECO:0007669"/>
    <property type="project" value="UniProtKB-UniRule"/>
</dbReference>
<evidence type="ECO:0000259" key="11">
    <source>
        <dbReference type="PROSITE" id="PS50011"/>
    </source>
</evidence>
<dbReference type="Gene3D" id="1.10.510.10">
    <property type="entry name" value="Transferase(Phosphotransferase) domain 1"/>
    <property type="match status" value="1"/>
</dbReference>
<evidence type="ECO:0000256" key="7">
    <source>
        <dbReference type="ARBA" id="ARBA00047899"/>
    </source>
</evidence>
<dbReference type="Proteomes" id="UP000247810">
    <property type="component" value="Unassembled WGS sequence"/>
</dbReference>
<dbReference type="GO" id="GO:0050684">
    <property type="term" value="P:regulation of mRNA processing"/>
    <property type="evidence" value="ECO:0007669"/>
    <property type="project" value="TreeGrafter"/>
</dbReference>
<dbReference type="GO" id="GO:0004674">
    <property type="term" value="F:protein serine/threonine kinase activity"/>
    <property type="evidence" value="ECO:0007669"/>
    <property type="project" value="UniProtKB-KW"/>
</dbReference>
<gene>
    <name evidence="12" type="ORF">BO71DRAFT_452434</name>
</gene>
<dbReference type="Gene3D" id="3.30.200.20">
    <property type="entry name" value="Phosphorylase Kinase, domain 1"/>
    <property type="match status" value="1"/>
</dbReference>
<evidence type="ECO:0000256" key="9">
    <source>
        <dbReference type="PROSITE-ProRule" id="PRU10141"/>
    </source>
</evidence>
<dbReference type="PANTHER" id="PTHR47634">
    <property type="entry name" value="PROTEIN KINASE DOMAIN-CONTAINING PROTEIN-RELATED"/>
    <property type="match status" value="1"/>
</dbReference>
<dbReference type="InterPro" id="IPR017441">
    <property type="entry name" value="Protein_kinase_ATP_BS"/>
</dbReference>
<organism evidence="12 13">
    <name type="scientific">Aspergillus ellipticus CBS 707.79</name>
    <dbReference type="NCBI Taxonomy" id="1448320"/>
    <lineage>
        <taxon>Eukaryota</taxon>
        <taxon>Fungi</taxon>
        <taxon>Dikarya</taxon>
        <taxon>Ascomycota</taxon>
        <taxon>Pezizomycotina</taxon>
        <taxon>Eurotiomycetes</taxon>
        <taxon>Eurotiomycetidae</taxon>
        <taxon>Eurotiales</taxon>
        <taxon>Aspergillaceae</taxon>
        <taxon>Aspergillus</taxon>
        <taxon>Aspergillus subgen. Circumdati</taxon>
    </lineage>
</organism>
<dbReference type="InterPro" id="IPR051334">
    <property type="entry name" value="SRPK"/>
</dbReference>
<feature type="domain" description="Protein kinase" evidence="11">
    <location>
        <begin position="52"/>
        <end position="396"/>
    </location>
</feature>
<evidence type="ECO:0000256" key="10">
    <source>
        <dbReference type="SAM" id="MobiDB-lite"/>
    </source>
</evidence>
<feature type="region of interest" description="Disordered" evidence="10">
    <location>
        <begin position="107"/>
        <end position="129"/>
    </location>
</feature>
<sequence>MARDLTNQMPGFTTAEAHRVEYNWIQGVEKLEDYRLGGYHPIMIGCMLHDRYKIVDKLGHGGYSTVWLAYDTNVKQYVALKVNIADAHPREAKAFRALSQPLLDNTRIHESPSTSLPSPPIHPGRDRGPNGTHACYTVAPAECNLREISFSRLFPLDVARALSLRRCYVHGDIHLRNILIKPPSSLDDLSIERFYKKYGEPETVSITRCNGDPLPPYIPTKAVIPILLGKYAEKFTLRDTRLGKDCHTPQALRAPEAMFRPNSPLTFASDIWSLATAIWEIMGMKALFSTDFVPEDDIVAQQVDVLGMMPSEWWVRWEGRGRFFDAERRPTETYSENRWPDLEGSFDDGIQRWRRRWGGEIEKDEKRVFLDLIRRMLMFKPEERLTVEEVLNSEWMVKWALPDYQQSLELCSRPMERHAD</sequence>
<evidence type="ECO:0000256" key="6">
    <source>
        <dbReference type="ARBA" id="ARBA00022840"/>
    </source>
</evidence>
<feature type="binding site" evidence="9">
    <location>
        <position position="81"/>
    </location>
    <ligand>
        <name>ATP</name>
        <dbReference type="ChEBI" id="CHEBI:30616"/>
    </ligand>
</feature>
<dbReference type="PROSITE" id="PS50011">
    <property type="entry name" value="PROTEIN_KINASE_DOM"/>
    <property type="match status" value="1"/>
</dbReference>
<dbReference type="AlphaFoldDB" id="A0A319DIA6"/>
<dbReference type="EMBL" id="KZ825963">
    <property type="protein sequence ID" value="PYH90933.1"/>
    <property type="molecule type" value="Genomic_DNA"/>
</dbReference>
<comment type="catalytic activity">
    <reaction evidence="8">
        <text>L-seryl-[protein] + ATP = O-phospho-L-seryl-[protein] + ADP + H(+)</text>
        <dbReference type="Rhea" id="RHEA:17989"/>
        <dbReference type="Rhea" id="RHEA-COMP:9863"/>
        <dbReference type="Rhea" id="RHEA-COMP:11604"/>
        <dbReference type="ChEBI" id="CHEBI:15378"/>
        <dbReference type="ChEBI" id="CHEBI:29999"/>
        <dbReference type="ChEBI" id="CHEBI:30616"/>
        <dbReference type="ChEBI" id="CHEBI:83421"/>
        <dbReference type="ChEBI" id="CHEBI:456216"/>
        <dbReference type="EC" id="2.7.11.1"/>
    </reaction>
</comment>
<dbReference type="OrthoDB" id="5979581at2759"/>
<dbReference type="PANTHER" id="PTHR47634:SF9">
    <property type="entry name" value="PROTEIN KINASE DOMAIN-CONTAINING PROTEIN-RELATED"/>
    <property type="match status" value="1"/>
</dbReference>
<keyword evidence="2" id="KW-0723">Serine/threonine-protein kinase</keyword>
<evidence type="ECO:0000256" key="2">
    <source>
        <dbReference type="ARBA" id="ARBA00022527"/>
    </source>
</evidence>
<name>A0A319DIA6_9EURO</name>